<comment type="caution">
    <text evidence="4">The sequence shown here is derived from an EMBL/GenBank/DDBJ whole genome shotgun (WGS) entry which is preliminary data.</text>
</comment>
<protein>
    <submittedName>
        <fullName evidence="4">TetR/AcrR family transcriptional regulator</fullName>
    </submittedName>
</protein>
<dbReference type="GO" id="GO:0003677">
    <property type="term" value="F:DNA binding"/>
    <property type="evidence" value="ECO:0007669"/>
    <property type="project" value="UniProtKB-UniRule"/>
</dbReference>
<dbReference type="InterPro" id="IPR050109">
    <property type="entry name" value="HTH-type_TetR-like_transc_reg"/>
</dbReference>
<dbReference type="InterPro" id="IPR001647">
    <property type="entry name" value="HTH_TetR"/>
</dbReference>
<dbReference type="Gene3D" id="1.10.357.10">
    <property type="entry name" value="Tetracycline Repressor, domain 2"/>
    <property type="match status" value="1"/>
</dbReference>
<dbReference type="Pfam" id="PF00440">
    <property type="entry name" value="TetR_N"/>
    <property type="match status" value="1"/>
</dbReference>
<dbReference type="SUPFAM" id="SSF48498">
    <property type="entry name" value="Tetracyclin repressor-like, C-terminal domain"/>
    <property type="match status" value="1"/>
</dbReference>
<dbReference type="SUPFAM" id="SSF46689">
    <property type="entry name" value="Homeodomain-like"/>
    <property type="match status" value="1"/>
</dbReference>
<evidence type="ECO:0000256" key="1">
    <source>
        <dbReference type="ARBA" id="ARBA00023125"/>
    </source>
</evidence>
<feature type="domain" description="HTH tetR-type" evidence="3">
    <location>
        <begin position="18"/>
        <end position="78"/>
    </location>
</feature>
<dbReference type="PANTHER" id="PTHR30328:SF54">
    <property type="entry name" value="HTH-TYPE TRANSCRIPTIONAL REPRESSOR SCO4008"/>
    <property type="match status" value="1"/>
</dbReference>
<reference evidence="4 5" key="1">
    <citation type="submission" date="2019-04" db="EMBL/GenBank/DDBJ databases">
        <title>Streptomyces oryziradicis sp. nov., a novel actinomycete isolated from rhizosphere soil of rice (Oryza sativa L.).</title>
        <authorList>
            <person name="Li C."/>
        </authorList>
    </citation>
    <scope>NUCLEOTIDE SEQUENCE [LARGE SCALE GENOMIC DNA]</scope>
    <source>
        <strain evidence="4 5">NEAU-C40</strain>
    </source>
</reference>
<evidence type="ECO:0000259" key="3">
    <source>
        <dbReference type="PROSITE" id="PS50977"/>
    </source>
</evidence>
<gene>
    <name evidence="4" type="ORF">FCI23_23475</name>
</gene>
<dbReference type="RefSeq" id="WP_136725913.1">
    <property type="nucleotide sequence ID" value="NZ_SUMC01000023.1"/>
</dbReference>
<evidence type="ECO:0000256" key="2">
    <source>
        <dbReference type="PROSITE-ProRule" id="PRU00335"/>
    </source>
</evidence>
<keyword evidence="1 2" id="KW-0238">DNA-binding</keyword>
<dbReference type="InterPro" id="IPR009057">
    <property type="entry name" value="Homeodomain-like_sf"/>
</dbReference>
<accession>A0A4U0SID5</accession>
<evidence type="ECO:0000313" key="4">
    <source>
        <dbReference type="EMBL" id="TKA09306.1"/>
    </source>
</evidence>
<keyword evidence="5" id="KW-1185">Reference proteome</keyword>
<dbReference type="InterPro" id="IPR041474">
    <property type="entry name" value="NicS_C"/>
</dbReference>
<proteinExistence type="predicted"/>
<dbReference type="EMBL" id="SUMC01000023">
    <property type="protein sequence ID" value="TKA09306.1"/>
    <property type="molecule type" value="Genomic_DNA"/>
</dbReference>
<dbReference type="PROSITE" id="PS50977">
    <property type="entry name" value="HTH_TETR_2"/>
    <property type="match status" value="1"/>
</dbReference>
<sequence length="221" mass="24936">MTAVPPPPRTPARVRDAARTQAEILDVATEEFARIGYTGARVDEIAARTRTTKRMIYYYFGGKEQLFTAVLERAYSEIRGLEQQLDVEHLDPVAAIRRLAELTFDHHQAHPDFIRLVSIENIHDAEHMLASPTLSKLNTPAIDITARILEAGRAEGVFTGGIDAVDLHLMISSFCFFRVANRHTFCALFGRDMLDPGLRDRYRTMLGDMVVSYLTEGTRKE</sequence>
<organism evidence="4 5">
    <name type="scientific">Actinacidiphila oryziradicis</name>
    <dbReference type="NCBI Taxonomy" id="2571141"/>
    <lineage>
        <taxon>Bacteria</taxon>
        <taxon>Bacillati</taxon>
        <taxon>Actinomycetota</taxon>
        <taxon>Actinomycetes</taxon>
        <taxon>Kitasatosporales</taxon>
        <taxon>Streptomycetaceae</taxon>
        <taxon>Actinacidiphila</taxon>
    </lineage>
</organism>
<dbReference type="InterPro" id="IPR036271">
    <property type="entry name" value="Tet_transcr_reg_TetR-rel_C_sf"/>
</dbReference>
<dbReference type="Pfam" id="PF17938">
    <property type="entry name" value="TetR_C_29"/>
    <property type="match status" value="1"/>
</dbReference>
<dbReference type="OrthoDB" id="4726108at2"/>
<feature type="DNA-binding region" description="H-T-H motif" evidence="2">
    <location>
        <begin position="41"/>
        <end position="60"/>
    </location>
</feature>
<dbReference type="Proteomes" id="UP000305778">
    <property type="component" value="Unassembled WGS sequence"/>
</dbReference>
<evidence type="ECO:0000313" key="5">
    <source>
        <dbReference type="Proteomes" id="UP000305778"/>
    </source>
</evidence>
<dbReference type="GO" id="GO:0006355">
    <property type="term" value="P:regulation of DNA-templated transcription"/>
    <property type="evidence" value="ECO:0007669"/>
    <property type="project" value="UniProtKB-ARBA"/>
</dbReference>
<name>A0A4U0SID5_9ACTN</name>
<dbReference type="PRINTS" id="PR00455">
    <property type="entry name" value="HTHTETR"/>
</dbReference>
<dbReference type="AlphaFoldDB" id="A0A4U0SID5"/>
<dbReference type="PANTHER" id="PTHR30328">
    <property type="entry name" value="TRANSCRIPTIONAL REPRESSOR"/>
    <property type="match status" value="1"/>
</dbReference>